<keyword evidence="5" id="KW-0804">Transcription</keyword>
<keyword evidence="3" id="KW-0731">Sigma factor</keyword>
<evidence type="ECO:0000313" key="8">
    <source>
        <dbReference type="EMBL" id="APW63698.1"/>
    </source>
</evidence>
<dbReference type="CDD" id="cd06171">
    <property type="entry name" value="Sigma70_r4"/>
    <property type="match status" value="1"/>
</dbReference>
<gene>
    <name evidence="8" type="primary">rpoE_12</name>
    <name evidence="8" type="ORF">BSF38_05272</name>
</gene>
<reference evidence="9" key="1">
    <citation type="submission" date="2016-12" db="EMBL/GenBank/DDBJ databases">
        <title>Comparative genomics of four Isosphaeraceae planctomycetes: a common pool of plasmids and glycoside hydrolase genes.</title>
        <authorList>
            <person name="Ivanova A."/>
        </authorList>
    </citation>
    <scope>NUCLEOTIDE SEQUENCE [LARGE SCALE GENOMIC DNA]</scope>
    <source>
        <strain evidence="9">PX4</strain>
    </source>
</reference>
<evidence type="ECO:0000256" key="5">
    <source>
        <dbReference type="ARBA" id="ARBA00023163"/>
    </source>
</evidence>
<dbReference type="Gene3D" id="1.10.10.10">
    <property type="entry name" value="Winged helix-like DNA-binding domain superfamily/Winged helix DNA-binding domain"/>
    <property type="match status" value="1"/>
</dbReference>
<sequence>MTDDLDRIEERLTVLLAQQGDRDAFGRLVDRYDKRLHYFIRRILGEPDGALDLIQSVWLIVHRRLRRLQSPAAFRVWLYRIAHDQAVTELRRKTRRPVLFEETAAGQPLDASSLDDSAFENAELVHVALRDLSVDHRRVLTLRFIEDMSIEEIAEVVDCGPGTVKSRLHYAKLALRLRIEELLDG</sequence>
<dbReference type="InterPro" id="IPR014284">
    <property type="entry name" value="RNA_pol_sigma-70_dom"/>
</dbReference>
<comment type="similarity">
    <text evidence="1">Belongs to the sigma-70 factor family. ECF subfamily.</text>
</comment>
<dbReference type="PANTHER" id="PTHR43133:SF8">
    <property type="entry name" value="RNA POLYMERASE SIGMA FACTOR HI_1459-RELATED"/>
    <property type="match status" value="1"/>
</dbReference>
<dbReference type="EMBL" id="CP019082">
    <property type="protein sequence ID" value="APW63698.1"/>
    <property type="molecule type" value="Genomic_DNA"/>
</dbReference>
<feature type="domain" description="RNA polymerase sigma-70 region 2" evidence="6">
    <location>
        <begin position="28"/>
        <end position="96"/>
    </location>
</feature>
<evidence type="ECO:0000256" key="1">
    <source>
        <dbReference type="ARBA" id="ARBA00010641"/>
    </source>
</evidence>
<dbReference type="GO" id="GO:0006352">
    <property type="term" value="P:DNA-templated transcription initiation"/>
    <property type="evidence" value="ECO:0007669"/>
    <property type="project" value="InterPro"/>
</dbReference>
<dbReference type="InterPro" id="IPR039425">
    <property type="entry name" value="RNA_pol_sigma-70-like"/>
</dbReference>
<dbReference type="Pfam" id="PF04542">
    <property type="entry name" value="Sigma70_r2"/>
    <property type="match status" value="1"/>
</dbReference>
<keyword evidence="9" id="KW-1185">Reference proteome</keyword>
<dbReference type="InterPro" id="IPR013249">
    <property type="entry name" value="RNA_pol_sigma70_r4_t2"/>
</dbReference>
<dbReference type="InterPro" id="IPR013324">
    <property type="entry name" value="RNA_pol_sigma_r3/r4-like"/>
</dbReference>
<dbReference type="STRING" id="1387353.BSF38_05272"/>
<evidence type="ECO:0000313" key="9">
    <source>
        <dbReference type="Proteomes" id="UP000186309"/>
    </source>
</evidence>
<evidence type="ECO:0000256" key="4">
    <source>
        <dbReference type="ARBA" id="ARBA00023125"/>
    </source>
</evidence>
<dbReference type="PANTHER" id="PTHR43133">
    <property type="entry name" value="RNA POLYMERASE ECF-TYPE SIGMA FACTO"/>
    <property type="match status" value="1"/>
</dbReference>
<evidence type="ECO:0000259" key="7">
    <source>
        <dbReference type="Pfam" id="PF08281"/>
    </source>
</evidence>
<name>A0A1U7CXS6_9BACT</name>
<keyword evidence="2" id="KW-0805">Transcription regulation</keyword>
<accession>A0A1U7CXS6</accession>
<dbReference type="Proteomes" id="UP000186309">
    <property type="component" value="Chromosome"/>
</dbReference>
<dbReference type="KEGG" id="pbor:BSF38_05272"/>
<dbReference type="GO" id="GO:0016987">
    <property type="term" value="F:sigma factor activity"/>
    <property type="evidence" value="ECO:0007669"/>
    <property type="project" value="UniProtKB-KW"/>
</dbReference>
<organism evidence="8 9">
    <name type="scientific">Paludisphaera borealis</name>
    <dbReference type="NCBI Taxonomy" id="1387353"/>
    <lineage>
        <taxon>Bacteria</taxon>
        <taxon>Pseudomonadati</taxon>
        <taxon>Planctomycetota</taxon>
        <taxon>Planctomycetia</taxon>
        <taxon>Isosphaerales</taxon>
        <taxon>Isosphaeraceae</taxon>
        <taxon>Paludisphaera</taxon>
    </lineage>
</organism>
<feature type="domain" description="RNA polymerase sigma factor 70 region 4 type 2" evidence="7">
    <location>
        <begin position="124"/>
        <end position="175"/>
    </location>
</feature>
<evidence type="ECO:0000256" key="3">
    <source>
        <dbReference type="ARBA" id="ARBA00023082"/>
    </source>
</evidence>
<protein>
    <submittedName>
        <fullName evidence="8">ECF RNA polymerase sigma-E factor</fullName>
    </submittedName>
</protein>
<evidence type="ECO:0000256" key="2">
    <source>
        <dbReference type="ARBA" id="ARBA00023015"/>
    </source>
</evidence>
<dbReference type="AlphaFoldDB" id="A0A1U7CXS6"/>
<evidence type="ECO:0000259" key="6">
    <source>
        <dbReference type="Pfam" id="PF04542"/>
    </source>
</evidence>
<dbReference type="SUPFAM" id="SSF88659">
    <property type="entry name" value="Sigma3 and sigma4 domains of RNA polymerase sigma factors"/>
    <property type="match status" value="1"/>
</dbReference>
<dbReference type="InterPro" id="IPR036388">
    <property type="entry name" value="WH-like_DNA-bd_sf"/>
</dbReference>
<proteinExistence type="inferred from homology"/>
<dbReference type="Gene3D" id="1.10.1740.10">
    <property type="match status" value="1"/>
</dbReference>
<dbReference type="Pfam" id="PF08281">
    <property type="entry name" value="Sigma70_r4_2"/>
    <property type="match status" value="1"/>
</dbReference>
<keyword evidence="4" id="KW-0238">DNA-binding</keyword>
<dbReference type="SUPFAM" id="SSF88946">
    <property type="entry name" value="Sigma2 domain of RNA polymerase sigma factors"/>
    <property type="match status" value="1"/>
</dbReference>
<dbReference type="InterPro" id="IPR013325">
    <property type="entry name" value="RNA_pol_sigma_r2"/>
</dbReference>
<dbReference type="NCBIfam" id="TIGR02937">
    <property type="entry name" value="sigma70-ECF"/>
    <property type="match status" value="1"/>
</dbReference>
<dbReference type="GO" id="GO:0003677">
    <property type="term" value="F:DNA binding"/>
    <property type="evidence" value="ECO:0007669"/>
    <property type="project" value="UniProtKB-KW"/>
</dbReference>
<dbReference type="InterPro" id="IPR007627">
    <property type="entry name" value="RNA_pol_sigma70_r2"/>
</dbReference>